<accession>A0A0D9YP37</accession>
<dbReference type="Proteomes" id="UP000026961">
    <property type="component" value="Chromosome 2"/>
</dbReference>
<name>A0A0D9YP37_9ORYZ</name>
<dbReference type="EnsemblPlants" id="OGLUM02G08290.1">
    <property type="protein sequence ID" value="OGLUM02G08290.1"/>
    <property type="gene ID" value="OGLUM02G08290"/>
</dbReference>
<reference evidence="1" key="1">
    <citation type="submission" date="2015-04" db="UniProtKB">
        <authorList>
            <consortium name="EnsemblPlants"/>
        </authorList>
    </citation>
    <scope>IDENTIFICATION</scope>
</reference>
<organism evidence="1">
    <name type="scientific">Oryza glumipatula</name>
    <dbReference type="NCBI Taxonomy" id="40148"/>
    <lineage>
        <taxon>Eukaryota</taxon>
        <taxon>Viridiplantae</taxon>
        <taxon>Streptophyta</taxon>
        <taxon>Embryophyta</taxon>
        <taxon>Tracheophyta</taxon>
        <taxon>Spermatophyta</taxon>
        <taxon>Magnoliopsida</taxon>
        <taxon>Liliopsida</taxon>
        <taxon>Poales</taxon>
        <taxon>Poaceae</taxon>
        <taxon>BOP clade</taxon>
        <taxon>Oryzoideae</taxon>
        <taxon>Oryzeae</taxon>
        <taxon>Oryzinae</taxon>
        <taxon>Oryza</taxon>
    </lineage>
</organism>
<protein>
    <submittedName>
        <fullName evidence="1">Uncharacterized protein</fullName>
    </submittedName>
</protein>
<evidence type="ECO:0000313" key="2">
    <source>
        <dbReference type="Proteomes" id="UP000026961"/>
    </source>
</evidence>
<dbReference type="Gramene" id="OGLUM02G08290.1">
    <property type="protein sequence ID" value="OGLUM02G08290.1"/>
    <property type="gene ID" value="OGLUM02G08290"/>
</dbReference>
<dbReference type="HOGENOM" id="CLU_2658530_0_0_1"/>
<reference evidence="1" key="2">
    <citation type="submission" date="2018-05" db="EMBL/GenBank/DDBJ databases">
        <title>OgluRS3 (Oryza glumaepatula Reference Sequence Version 3).</title>
        <authorList>
            <person name="Zhang J."/>
            <person name="Kudrna D."/>
            <person name="Lee S."/>
            <person name="Talag J."/>
            <person name="Welchert J."/>
            <person name="Wing R.A."/>
        </authorList>
    </citation>
    <scope>NUCLEOTIDE SEQUENCE [LARGE SCALE GENOMIC DNA]</scope>
</reference>
<proteinExistence type="predicted"/>
<keyword evidence="2" id="KW-1185">Reference proteome</keyword>
<dbReference type="AlphaFoldDB" id="A0A0D9YP37"/>
<evidence type="ECO:0000313" key="1">
    <source>
        <dbReference type="EnsemblPlants" id="OGLUM02G08290.1"/>
    </source>
</evidence>
<sequence length="76" mass="8502">MTLPKRISPNRAIGRWGAWLGVTGTAAEVAVEGLQNSRYQVNLGESCQQMLPVVQRPGTEVQLPEQLDQAWHYIQQ</sequence>